<dbReference type="EMBL" id="RCVN01000019">
    <property type="protein sequence ID" value="RMI83999.1"/>
    <property type="molecule type" value="Genomic_DNA"/>
</dbReference>
<proteinExistence type="predicted"/>
<organism evidence="5 6">
    <name type="scientific">Staphylococcus pseudoxylosus</name>
    <dbReference type="NCBI Taxonomy" id="2282419"/>
    <lineage>
        <taxon>Bacteria</taxon>
        <taxon>Bacillati</taxon>
        <taxon>Bacillota</taxon>
        <taxon>Bacilli</taxon>
        <taxon>Bacillales</taxon>
        <taxon>Staphylococcaceae</taxon>
        <taxon>Staphylococcus</taxon>
    </lineage>
</organism>
<feature type="compositionally biased region" description="Polar residues" evidence="2">
    <location>
        <begin position="38"/>
        <end position="52"/>
    </location>
</feature>
<evidence type="ECO:0000259" key="4">
    <source>
        <dbReference type="Pfam" id="PF04650"/>
    </source>
</evidence>
<feature type="chain" id="PRO_5042879872" evidence="3">
    <location>
        <begin position="36"/>
        <end position="95"/>
    </location>
</feature>
<name>A0AAQ0S5L4_9STAP</name>
<protein>
    <submittedName>
        <fullName evidence="5">YSIRK-type signal peptide-containing protein</fullName>
    </submittedName>
</protein>
<accession>A0AAQ0S5L4</accession>
<keyword evidence="6" id="KW-1185">Reference proteome</keyword>
<feature type="region of interest" description="Disordered" evidence="2">
    <location>
        <begin position="38"/>
        <end position="95"/>
    </location>
</feature>
<feature type="domain" description="YSIRK Gram-positive signal peptide" evidence="4">
    <location>
        <begin position="3"/>
        <end position="28"/>
    </location>
</feature>
<dbReference type="Pfam" id="PF04650">
    <property type="entry name" value="YSIRK_signal"/>
    <property type="match status" value="1"/>
</dbReference>
<dbReference type="NCBIfam" id="TIGR01168">
    <property type="entry name" value="YSIRK_signal"/>
    <property type="match status" value="1"/>
</dbReference>
<comment type="caution">
    <text evidence="5">The sequence shown here is derived from an EMBL/GenBank/DDBJ whole genome shotgun (WGS) entry which is preliminary data.</text>
</comment>
<evidence type="ECO:0000256" key="1">
    <source>
        <dbReference type="ARBA" id="ARBA00022729"/>
    </source>
</evidence>
<reference evidence="5 6" key="1">
    <citation type="submission" date="2018-10" db="EMBL/GenBank/DDBJ databases">
        <title>Staphylococcus pseudoxylosus sp. nov., isolated from bovine mastitis.</title>
        <authorList>
            <person name="Macfadyen A.C."/>
            <person name="Leroy S."/>
            <person name="Harrison E.M."/>
            <person name="Parkhill J."/>
            <person name="Holmes M.A."/>
            <person name="Paterson G.K."/>
        </authorList>
    </citation>
    <scope>NUCLEOTIDE SEQUENCE [LARGE SCALE GENOMIC DNA]</scope>
    <source>
        <strain evidence="5 6">S04009</strain>
    </source>
</reference>
<feature type="compositionally biased region" description="Low complexity" evidence="2">
    <location>
        <begin position="61"/>
        <end position="71"/>
    </location>
</feature>
<evidence type="ECO:0000256" key="3">
    <source>
        <dbReference type="SAM" id="SignalP"/>
    </source>
</evidence>
<evidence type="ECO:0000313" key="5">
    <source>
        <dbReference type="EMBL" id="RMI83999.1"/>
    </source>
</evidence>
<gene>
    <name evidence="5" type="ORF">D9V42_13285</name>
</gene>
<dbReference type="Proteomes" id="UP000269505">
    <property type="component" value="Unassembled WGS sequence"/>
</dbReference>
<evidence type="ECO:0000256" key="2">
    <source>
        <dbReference type="SAM" id="MobiDB-lite"/>
    </source>
</evidence>
<dbReference type="AlphaFoldDB" id="A0AAQ0S5L4"/>
<dbReference type="InterPro" id="IPR005877">
    <property type="entry name" value="YSIRK_signal_dom"/>
</dbReference>
<keyword evidence="1 3" id="KW-0732">Signal</keyword>
<sequence length="95" mass="10517">MEKKRNKYSIRKFAVGASSILIGSLLFLNVGTVEAAEENNQSEADAQVQNGNHLGDEEHQNLVNDNTNTPVNDDKTQVNDEKVNQATHTSLHKDQ</sequence>
<feature type="compositionally biased region" description="Basic and acidic residues" evidence="2">
    <location>
        <begin position="72"/>
        <end position="83"/>
    </location>
</feature>
<feature type="signal peptide" evidence="3">
    <location>
        <begin position="1"/>
        <end position="35"/>
    </location>
</feature>
<evidence type="ECO:0000313" key="6">
    <source>
        <dbReference type="Proteomes" id="UP000269505"/>
    </source>
</evidence>